<dbReference type="Proteomes" id="UP000248553">
    <property type="component" value="Unassembled WGS sequence"/>
</dbReference>
<dbReference type="AlphaFoldDB" id="A0A328BJD9"/>
<dbReference type="OrthoDB" id="647860at2"/>
<protein>
    <submittedName>
        <fullName evidence="1">Uncharacterized protein</fullName>
    </submittedName>
</protein>
<reference evidence="2" key="1">
    <citation type="submission" date="2018-05" db="EMBL/GenBank/DDBJ databases">
        <authorList>
            <person name="Nie L."/>
        </authorList>
    </citation>
    <scope>NUCLEOTIDE SEQUENCE [LARGE SCALE GENOMIC DNA]</scope>
    <source>
        <strain evidence="2">NL</strain>
    </source>
</reference>
<evidence type="ECO:0000313" key="2">
    <source>
        <dbReference type="Proteomes" id="UP000248553"/>
    </source>
</evidence>
<dbReference type="RefSeq" id="WP_111478944.1">
    <property type="nucleotide sequence ID" value="NZ_QHKM01000004.1"/>
</dbReference>
<proteinExistence type="predicted"/>
<evidence type="ECO:0000313" key="1">
    <source>
        <dbReference type="EMBL" id="RAK66034.1"/>
    </source>
</evidence>
<keyword evidence="2" id="KW-1185">Reference proteome</keyword>
<name>A0A328BJD9_9BACT</name>
<gene>
    <name evidence="1" type="ORF">DLM85_15130</name>
</gene>
<accession>A0A328BJD9</accession>
<sequence>MNTTTIPGIITQEQFDTATEQWREAVGTHNVDELQQGFAQGGQILSYVSFPINQITKLISTVGIHKVKAKFGLIPDAATGVLHFAVILFAADIEGARISSYYVNASYWGGSSPVRPLPNAKVPNSLAQVWLDNWHGLTQIEPNLFEVYNTTLEGYTFDAEDFIRPFFNLQVSDQSALRVYFGLHQYYQSGPSGDAETRTLGLVLQLYSVGQPSEPYFDISMPCPKTC</sequence>
<organism evidence="1 2">
    <name type="scientific">Hymenobacter edaphi</name>
    <dbReference type="NCBI Taxonomy" id="2211146"/>
    <lineage>
        <taxon>Bacteria</taxon>
        <taxon>Pseudomonadati</taxon>
        <taxon>Bacteroidota</taxon>
        <taxon>Cytophagia</taxon>
        <taxon>Cytophagales</taxon>
        <taxon>Hymenobacteraceae</taxon>
        <taxon>Hymenobacter</taxon>
    </lineage>
</organism>
<dbReference type="EMBL" id="QHKM01000004">
    <property type="protein sequence ID" value="RAK66034.1"/>
    <property type="molecule type" value="Genomic_DNA"/>
</dbReference>
<comment type="caution">
    <text evidence="1">The sequence shown here is derived from an EMBL/GenBank/DDBJ whole genome shotgun (WGS) entry which is preliminary data.</text>
</comment>